<dbReference type="Gene3D" id="3.40.50.10810">
    <property type="entry name" value="Tandem AAA-ATPase domain"/>
    <property type="match status" value="1"/>
</dbReference>
<accession>A0ABP7DVQ9</accession>
<feature type="domain" description="Helicase C-terminal" evidence="6">
    <location>
        <begin position="1242"/>
        <end position="1404"/>
    </location>
</feature>
<keyword evidence="2" id="KW-0694">RNA-binding</keyword>
<proteinExistence type="predicted"/>
<dbReference type="Gene3D" id="3.40.50.300">
    <property type="entry name" value="P-loop containing nucleotide triphosphate hydrolases"/>
    <property type="match status" value="1"/>
</dbReference>
<dbReference type="Proteomes" id="UP001499884">
    <property type="component" value="Unassembled WGS sequence"/>
</dbReference>
<feature type="compositionally biased region" description="Pro residues" evidence="3">
    <location>
        <begin position="449"/>
        <end position="459"/>
    </location>
</feature>
<evidence type="ECO:0000259" key="4">
    <source>
        <dbReference type="PROSITE" id="PS50137"/>
    </source>
</evidence>
<dbReference type="PROSITE" id="PS50137">
    <property type="entry name" value="DS_RBD"/>
    <property type="match status" value="1"/>
</dbReference>
<feature type="compositionally biased region" description="Low complexity" evidence="3">
    <location>
        <begin position="422"/>
        <end position="431"/>
    </location>
</feature>
<sequence length="1410" mass="151289">MSFTVAAGAPTTWEGRDVRALDAEQWHEALKELAGSDADDAELARDALRRSRAGLLSVRDMRLVLLATPHVPAWAPARQAIMDALAGNLETARQVLATHTQVEVWPPPRFEETAPEAEGQVMVAAVVGPAESQVTGPAQSAPTSREAKDRAALALLARLSGTPLSGDEADGNGEMERLVLPGMPTEVFEQHLRRSIEAGRGPSAELKTEALRRARAGRLRHRDLYLLLLDARSPAWAAVREAALQRAAAMPPAPARLLHWHAEQHGEDHGLTYQEDVDEQGLHHTRALLTAGEGKSTGPVRSAPVRKTARHRAACALLALMADLPEPAYPDDDKPATTPKITVPGPSQDPIKYLNKHHQLDTITKPEASVRTIGPRKEVTYSCRHRATDTPVKATAAGADKTEARRAAALKLLRKLHTLDHATPTPAPDTASAGKRRAVRPDGTSNPPSSAPAPTPRTPAAPQRAVLDMGDKPASVLLLDAVTSGCALTFVPGGAGRPAAWRVQDNGRRALPTTGLPHPLTAEAGPGGQAGWRIPLLEGLPVLRGTHQGASVTAVFWQRALHIALQLIAAQLVYPAQHDDGRAAWRVGPIPPNAQHALTELAAAAPTGATPPGLPARQALIAAADAIADALVRTPAAALFGTGPWTHPDQGPVDAEGEVGVWLDSVEDQVDGGPAPQVILRLEAPSDDEAAVGRLTAELHLAPADGDAAPDEEPVSAALLWSGAARLAGQQPDMVRPRVRRVLRRAARRCPALASLAAQDHPGRHTLNLVAIEALLEQDAELAEHGVRVAWPEDLRTALQTAAVIGTEPATGAAGHRQPGEAPRFSVTALLDFRWQIALDGVPLSEEEMDALAEAARPLVRVRGRWVLADPVLRRRARHRLLAPLPGTQALTAALTGTITVDDTLVPCRTAGQLARMIEVLTGGEHHPEPVPVPTGLRATLRGYQQRALTWLAHTTSLGFGAVLADDMGLGKTLTALAFTLHHQQHTPGPTLVVCPASLVTTWCREAARFTPGLDVVAYHGPDRTLDEVTDTTVVVTTYGVLLRDTARLASRTWSLVIADEAQNAKNPASATARNLRALPSTTRLALTGTPVENNLSELWALLDWANPDLFGTLKAYRSRWANAAEKDPGGEKALALGRIVAPFLLRRRKTDPGIAPELPAKIDQPRLVRLTTEQAGLYEAVVRETLEQIQASRGITRNGLVFKLLTALKKITNHPAHYLREDPQAASGAAEFTARSAKTAALMDLLESIRTRSEASLLFTSYVSMGHLLHRHLDRHGYDPLFLHGATTLPERQRMVDAFQAGRHPVMILSLKAAGTGLTLTRAAHVIHYDRSWNAAVEDQATDRAHRIGQQQTVTVHRLITEHTVEDRIDELLTHKRALASAVLTGGDRALTQLTDRQLADLVTLGARR</sequence>
<dbReference type="InterPro" id="IPR014720">
    <property type="entry name" value="dsRBD_dom"/>
</dbReference>
<dbReference type="Pfam" id="PF00271">
    <property type="entry name" value="Helicase_C"/>
    <property type="match status" value="1"/>
</dbReference>
<feature type="region of interest" description="Disordered" evidence="3">
    <location>
        <begin position="416"/>
        <end position="461"/>
    </location>
</feature>
<keyword evidence="8" id="KW-1185">Reference proteome</keyword>
<dbReference type="SMART" id="SM00490">
    <property type="entry name" value="HELICc"/>
    <property type="match status" value="1"/>
</dbReference>
<dbReference type="CDD" id="cd18793">
    <property type="entry name" value="SF2_C_SNF"/>
    <property type="match status" value="1"/>
</dbReference>
<dbReference type="PROSITE" id="PS51194">
    <property type="entry name" value="HELICASE_CTER"/>
    <property type="match status" value="1"/>
</dbReference>
<dbReference type="SUPFAM" id="SSF52540">
    <property type="entry name" value="P-loop containing nucleoside triphosphate hydrolases"/>
    <property type="match status" value="2"/>
</dbReference>
<evidence type="ECO:0000259" key="5">
    <source>
        <dbReference type="PROSITE" id="PS51192"/>
    </source>
</evidence>
<protein>
    <recommendedName>
        <fullName evidence="9">Helicase</fullName>
    </recommendedName>
</protein>
<feature type="domain" description="DRBM" evidence="4">
    <location>
        <begin position="349"/>
        <end position="418"/>
    </location>
</feature>
<dbReference type="Pfam" id="PF12419">
    <property type="entry name" value="DUF3670"/>
    <property type="match status" value="1"/>
</dbReference>
<keyword evidence="1" id="KW-0378">Hydrolase</keyword>
<evidence type="ECO:0000256" key="2">
    <source>
        <dbReference type="PROSITE-ProRule" id="PRU00266"/>
    </source>
</evidence>
<feature type="region of interest" description="Disordered" evidence="3">
    <location>
        <begin position="327"/>
        <end position="350"/>
    </location>
</feature>
<dbReference type="Pfam" id="PF00176">
    <property type="entry name" value="SNF2-rel_dom"/>
    <property type="match status" value="1"/>
</dbReference>
<dbReference type="PANTHER" id="PTHR10799">
    <property type="entry name" value="SNF2/RAD54 HELICASE FAMILY"/>
    <property type="match status" value="1"/>
</dbReference>
<dbReference type="InterPro" id="IPR000330">
    <property type="entry name" value="SNF2_N"/>
</dbReference>
<dbReference type="PROSITE" id="PS51192">
    <property type="entry name" value="HELICASE_ATP_BIND_1"/>
    <property type="match status" value="1"/>
</dbReference>
<evidence type="ECO:0000256" key="1">
    <source>
        <dbReference type="ARBA" id="ARBA00022801"/>
    </source>
</evidence>
<gene>
    <name evidence="7" type="ORF">GCM10023082_04630</name>
</gene>
<dbReference type="InterPro" id="IPR038718">
    <property type="entry name" value="SNF2-like_sf"/>
</dbReference>
<evidence type="ECO:0000313" key="8">
    <source>
        <dbReference type="Proteomes" id="UP001499884"/>
    </source>
</evidence>
<dbReference type="SMART" id="SM00487">
    <property type="entry name" value="DEXDc"/>
    <property type="match status" value="1"/>
</dbReference>
<dbReference type="InterPro" id="IPR001650">
    <property type="entry name" value="Helicase_C-like"/>
</dbReference>
<evidence type="ECO:0008006" key="9">
    <source>
        <dbReference type="Google" id="ProtNLM"/>
    </source>
</evidence>
<evidence type="ECO:0000259" key="6">
    <source>
        <dbReference type="PROSITE" id="PS51194"/>
    </source>
</evidence>
<evidence type="ECO:0000256" key="3">
    <source>
        <dbReference type="SAM" id="MobiDB-lite"/>
    </source>
</evidence>
<evidence type="ECO:0000313" key="7">
    <source>
        <dbReference type="EMBL" id="GAA3709774.1"/>
    </source>
</evidence>
<dbReference type="InterPro" id="IPR022138">
    <property type="entry name" value="DUF3670"/>
</dbReference>
<dbReference type="EMBL" id="BAABEP010000002">
    <property type="protein sequence ID" value="GAA3709774.1"/>
    <property type="molecule type" value="Genomic_DNA"/>
</dbReference>
<dbReference type="InterPro" id="IPR049730">
    <property type="entry name" value="SNF2/RAD54-like_C"/>
</dbReference>
<dbReference type="InterPro" id="IPR027417">
    <property type="entry name" value="P-loop_NTPase"/>
</dbReference>
<dbReference type="SUPFAM" id="SSF54768">
    <property type="entry name" value="dsRNA-binding domain-like"/>
    <property type="match status" value="1"/>
</dbReference>
<comment type="caution">
    <text evidence="7">The sequence shown here is derived from an EMBL/GenBank/DDBJ whole genome shotgun (WGS) entry which is preliminary data.</text>
</comment>
<feature type="domain" description="Helicase ATP-binding" evidence="5">
    <location>
        <begin position="953"/>
        <end position="1109"/>
    </location>
</feature>
<organism evidence="7 8">
    <name type="scientific">Streptomyces tremellae</name>
    <dbReference type="NCBI Taxonomy" id="1124239"/>
    <lineage>
        <taxon>Bacteria</taxon>
        <taxon>Bacillati</taxon>
        <taxon>Actinomycetota</taxon>
        <taxon>Actinomycetes</taxon>
        <taxon>Kitasatosporales</taxon>
        <taxon>Streptomycetaceae</taxon>
        <taxon>Streptomyces</taxon>
    </lineage>
</organism>
<reference evidence="8" key="1">
    <citation type="journal article" date="2019" name="Int. J. Syst. Evol. Microbiol.">
        <title>The Global Catalogue of Microorganisms (GCM) 10K type strain sequencing project: providing services to taxonomists for standard genome sequencing and annotation.</title>
        <authorList>
            <consortium name="The Broad Institute Genomics Platform"/>
            <consortium name="The Broad Institute Genome Sequencing Center for Infectious Disease"/>
            <person name="Wu L."/>
            <person name="Ma J."/>
        </authorList>
    </citation>
    <scope>NUCLEOTIDE SEQUENCE [LARGE SCALE GENOMIC DNA]</scope>
    <source>
        <strain evidence="8">JCM 30846</strain>
    </source>
</reference>
<name>A0ABP7DVQ9_9ACTN</name>
<dbReference type="InterPro" id="IPR014001">
    <property type="entry name" value="Helicase_ATP-bd"/>
</dbReference>